<reference evidence="5 6" key="1">
    <citation type="submission" date="2016-05" db="EMBL/GenBank/DDBJ databases">
        <title>Microbial solvent formation.</title>
        <authorList>
            <person name="Poehlein A."/>
            <person name="Montoya Solano J.D."/>
            <person name="Flitsch S."/>
            <person name="Krabben P."/>
            <person name="Duerre P."/>
            <person name="Daniel R."/>
        </authorList>
    </citation>
    <scope>NUCLEOTIDE SEQUENCE [LARGE SCALE GENOMIC DNA]</scope>
    <source>
        <strain evidence="5 6">DSM 2619</strain>
    </source>
</reference>
<dbReference type="EMBL" id="LZZM01000113">
    <property type="protein sequence ID" value="OOM79021.1"/>
    <property type="molecule type" value="Genomic_DNA"/>
</dbReference>
<evidence type="ECO:0000313" key="6">
    <source>
        <dbReference type="Proteomes" id="UP000190890"/>
    </source>
</evidence>
<keyword evidence="2" id="KW-0479">Metal-binding</keyword>
<dbReference type="GO" id="GO:0008897">
    <property type="term" value="F:holo-[acyl-carrier-protein] synthase activity"/>
    <property type="evidence" value="ECO:0007669"/>
    <property type="project" value="UniProtKB-EC"/>
</dbReference>
<evidence type="ECO:0000256" key="2">
    <source>
        <dbReference type="ARBA" id="ARBA00022723"/>
    </source>
</evidence>
<evidence type="ECO:0000313" key="5">
    <source>
        <dbReference type="EMBL" id="OOM79021.1"/>
    </source>
</evidence>
<dbReference type="AlphaFoldDB" id="A0A1S8TMS7"/>
<keyword evidence="3" id="KW-0460">Magnesium</keyword>
<dbReference type="SUPFAM" id="SSF56214">
    <property type="entry name" value="4'-phosphopantetheinyl transferase"/>
    <property type="match status" value="1"/>
</dbReference>
<dbReference type="STRING" id="29367.CLPUN_17480"/>
<dbReference type="Pfam" id="PF01648">
    <property type="entry name" value="ACPS"/>
    <property type="match status" value="1"/>
</dbReference>
<feature type="domain" description="4'-phosphopantetheinyl transferase" evidence="4">
    <location>
        <begin position="16"/>
        <end position="105"/>
    </location>
</feature>
<name>A0A1S8TMS7_9CLOT</name>
<dbReference type="InterPro" id="IPR004568">
    <property type="entry name" value="Ppantetheine-prot_Trfase_dom"/>
</dbReference>
<dbReference type="EC" id="2.7.8.7" evidence="5"/>
<dbReference type="RefSeq" id="WP_077846918.1">
    <property type="nucleotide sequence ID" value="NZ_LZZM01000113.1"/>
</dbReference>
<dbReference type="InterPro" id="IPR008278">
    <property type="entry name" value="4-PPantetheinyl_Trfase_dom"/>
</dbReference>
<dbReference type="GO" id="GO:0000287">
    <property type="term" value="F:magnesium ion binding"/>
    <property type="evidence" value="ECO:0007669"/>
    <property type="project" value="InterPro"/>
</dbReference>
<accession>A0A1S8TMS7</accession>
<evidence type="ECO:0000256" key="3">
    <source>
        <dbReference type="ARBA" id="ARBA00022842"/>
    </source>
</evidence>
<dbReference type="OrthoDB" id="517356at2"/>
<dbReference type="InterPro" id="IPR037143">
    <property type="entry name" value="4-PPantetheinyl_Trfase_dom_sf"/>
</dbReference>
<sequence length="134" mass="15502">MINFTNEIEYKNKIYLGIDTETVSRIQKLNNDLGEHFLRYIYTNKELEIYKENKTSIGYLACIFSMKESISKLLGTGIVGIKWTHISIEYDKNKSETINLYQSGLNRFKDIGGKKIYSSFSFFGEEVITIAISE</sequence>
<protein>
    <submittedName>
        <fullName evidence="5">Holo-[acyl-carrier-protein] synthase</fullName>
        <ecNumber evidence="5">2.7.8.7</ecNumber>
    </submittedName>
</protein>
<dbReference type="GO" id="GO:0006633">
    <property type="term" value="P:fatty acid biosynthetic process"/>
    <property type="evidence" value="ECO:0007669"/>
    <property type="project" value="InterPro"/>
</dbReference>
<organism evidence="5 6">
    <name type="scientific">Clostridium puniceum</name>
    <dbReference type="NCBI Taxonomy" id="29367"/>
    <lineage>
        <taxon>Bacteria</taxon>
        <taxon>Bacillati</taxon>
        <taxon>Bacillota</taxon>
        <taxon>Clostridia</taxon>
        <taxon>Eubacteriales</taxon>
        <taxon>Clostridiaceae</taxon>
        <taxon>Clostridium</taxon>
    </lineage>
</organism>
<gene>
    <name evidence="5" type="primary">acpS_3</name>
    <name evidence="5" type="ORF">CLPUN_17480</name>
</gene>
<proteinExistence type="predicted"/>
<evidence type="ECO:0000259" key="4">
    <source>
        <dbReference type="Pfam" id="PF01648"/>
    </source>
</evidence>
<dbReference type="NCBIfam" id="TIGR00556">
    <property type="entry name" value="pantethn_trn"/>
    <property type="match status" value="1"/>
</dbReference>
<dbReference type="Proteomes" id="UP000190890">
    <property type="component" value="Unassembled WGS sequence"/>
</dbReference>
<keyword evidence="1 5" id="KW-0808">Transferase</keyword>
<comment type="caution">
    <text evidence="5">The sequence shown here is derived from an EMBL/GenBank/DDBJ whole genome shotgun (WGS) entry which is preliminary data.</text>
</comment>
<keyword evidence="6" id="KW-1185">Reference proteome</keyword>
<dbReference type="Gene3D" id="3.90.470.20">
    <property type="entry name" value="4'-phosphopantetheinyl transferase domain"/>
    <property type="match status" value="1"/>
</dbReference>
<evidence type="ECO:0000256" key="1">
    <source>
        <dbReference type="ARBA" id="ARBA00022679"/>
    </source>
</evidence>